<evidence type="ECO:0000256" key="2">
    <source>
        <dbReference type="SAM" id="MobiDB-lite"/>
    </source>
</evidence>
<keyword evidence="4" id="KW-1185">Reference proteome</keyword>
<evidence type="ECO:0000256" key="1">
    <source>
        <dbReference type="ARBA" id="ARBA00023121"/>
    </source>
</evidence>
<dbReference type="Proteomes" id="UP001200604">
    <property type="component" value="Unassembled WGS sequence"/>
</dbReference>
<dbReference type="GeneID" id="92726227"/>
<dbReference type="InterPro" id="IPR003797">
    <property type="entry name" value="DegV"/>
</dbReference>
<dbReference type="SUPFAM" id="SSF82549">
    <property type="entry name" value="DAK1/DegV-like"/>
    <property type="match status" value="1"/>
</dbReference>
<dbReference type="NCBIfam" id="TIGR00762">
    <property type="entry name" value="DegV"/>
    <property type="match status" value="1"/>
</dbReference>
<proteinExistence type="predicted"/>
<dbReference type="Pfam" id="PF02645">
    <property type="entry name" value="DegV"/>
    <property type="match status" value="1"/>
</dbReference>
<dbReference type="Gene3D" id="3.30.1180.10">
    <property type="match status" value="1"/>
</dbReference>
<protein>
    <submittedName>
        <fullName evidence="3">DegV family protein</fullName>
    </submittedName>
</protein>
<gene>
    <name evidence="3" type="ORF">L3H44_01715</name>
</gene>
<feature type="region of interest" description="Disordered" evidence="2">
    <location>
        <begin position="203"/>
        <end position="237"/>
    </location>
</feature>
<dbReference type="Gene3D" id="3.40.50.10170">
    <property type="match status" value="2"/>
</dbReference>
<sequence>MTVRVITDSSSCLPVERAREWGITVLPLHVVSSDDASSTSGVTALELAAAYGREMERSGDEGVVAVHLGQKLSSTWSAAVAASAVFEGKVRVIETDSIGMPVGEAAMAAARAAQNGGDLEECARRASMITGHSQLFLYLERTDGLRRSGRMSTMSSLMSSALPVKSLFSLHDGSFGVVARTRTQAKAFTRLVDMVVDAATVTTSADEADRSSGGSGADSSTDGASTVSRSADGDTEPVRICIHHSGADDRARIVGAGLKKALEANNTFVDLGKRWGIDQFPSADVVLTQAELSPALAVHTGAGAIAVSVINTRDAAEL</sequence>
<keyword evidence="1" id="KW-0446">Lipid-binding</keyword>
<dbReference type="PANTHER" id="PTHR33434:SF2">
    <property type="entry name" value="FATTY ACID-BINDING PROTEIN TM_1468"/>
    <property type="match status" value="1"/>
</dbReference>
<dbReference type="PANTHER" id="PTHR33434">
    <property type="entry name" value="DEGV DOMAIN-CONTAINING PROTEIN DR_1986-RELATED"/>
    <property type="match status" value="1"/>
</dbReference>
<evidence type="ECO:0000313" key="4">
    <source>
        <dbReference type="Proteomes" id="UP001200604"/>
    </source>
</evidence>
<dbReference type="PROSITE" id="PS51482">
    <property type="entry name" value="DEGV"/>
    <property type="match status" value="1"/>
</dbReference>
<dbReference type="InterPro" id="IPR043168">
    <property type="entry name" value="DegV_C"/>
</dbReference>
<comment type="caution">
    <text evidence="3">The sequence shown here is derived from an EMBL/GenBank/DDBJ whole genome shotgun (WGS) entry which is preliminary data.</text>
</comment>
<organism evidence="3 4">
    <name type="scientific">Corynebacterium parakroppenstedtii</name>
    <dbReference type="NCBI Taxonomy" id="2828363"/>
    <lineage>
        <taxon>Bacteria</taxon>
        <taxon>Bacillati</taxon>
        <taxon>Actinomycetota</taxon>
        <taxon>Actinomycetes</taxon>
        <taxon>Mycobacteriales</taxon>
        <taxon>Corynebacteriaceae</taxon>
        <taxon>Corynebacterium</taxon>
    </lineage>
</organism>
<accession>A0ABS9HIF4</accession>
<evidence type="ECO:0000313" key="3">
    <source>
        <dbReference type="EMBL" id="MCF6773131.1"/>
    </source>
</evidence>
<name>A0ABS9HIF4_9CORY</name>
<dbReference type="RefSeq" id="WP_046202567.1">
    <property type="nucleotide sequence ID" value="NZ_JAFFSY010000001.1"/>
</dbReference>
<dbReference type="EMBL" id="JAKJKU010000001">
    <property type="protein sequence ID" value="MCF6773131.1"/>
    <property type="molecule type" value="Genomic_DNA"/>
</dbReference>
<reference evidence="3 4" key="1">
    <citation type="submission" date="2022-01" db="EMBL/GenBank/DDBJ databases">
        <title>Identification and Characterization of Corynebacterium sp.</title>
        <authorList>
            <person name="Luo Q."/>
            <person name="Qu P."/>
            <person name="Chen Q."/>
        </authorList>
    </citation>
    <scope>NUCLEOTIDE SEQUENCE [LARGE SCALE GENOMIC DNA]</scope>
    <source>
        <strain evidence="3 4">MC-12</strain>
    </source>
</reference>
<dbReference type="InterPro" id="IPR050270">
    <property type="entry name" value="DegV_domain_contain"/>
</dbReference>